<evidence type="ECO:0000256" key="1">
    <source>
        <dbReference type="ARBA" id="ARBA00023015"/>
    </source>
</evidence>
<evidence type="ECO:0000313" key="4">
    <source>
        <dbReference type="Proteomes" id="UP000008035"/>
    </source>
</evidence>
<gene>
    <name evidence="3" type="ordered locus">BN117_2120</name>
</gene>
<proteinExistence type="predicted"/>
<reference evidence="3 4" key="1">
    <citation type="journal article" date="2012" name="BMC Genomics">
        <title>Comparative genomics of the classical Bordetella subspecies: the evolution and exchange of virulence-associated diversity amongst closely related pathogens.</title>
        <authorList>
            <person name="Park J."/>
            <person name="Zhang Y."/>
            <person name="Buboltz A.M."/>
            <person name="Zhang X."/>
            <person name="Schuster S.C."/>
            <person name="Ahuja U."/>
            <person name="Liu M."/>
            <person name="Miller J.F."/>
            <person name="Sebaihia M."/>
            <person name="Bentley S.D."/>
            <person name="Parkhill J."/>
            <person name="Harvill E.T."/>
        </authorList>
    </citation>
    <scope>NUCLEOTIDE SEQUENCE [LARGE SCALE GENOMIC DNA]</scope>
    <source>
        <strain evidence="3 4">Bpp5</strain>
    </source>
</reference>
<organism evidence="3 4">
    <name type="scientific">Bordetella parapertussis (strain Bpp5)</name>
    <dbReference type="NCBI Taxonomy" id="1208660"/>
    <lineage>
        <taxon>Bacteria</taxon>
        <taxon>Pseudomonadati</taxon>
        <taxon>Pseudomonadota</taxon>
        <taxon>Betaproteobacteria</taxon>
        <taxon>Burkholderiales</taxon>
        <taxon>Alcaligenaceae</taxon>
        <taxon>Bordetella</taxon>
    </lineage>
</organism>
<name>K0MFA8_BORPB</name>
<accession>K0MFA8</accession>
<dbReference type="EMBL" id="HE965803">
    <property type="protein sequence ID" value="CCJ49453.1"/>
    <property type="molecule type" value="Genomic_DNA"/>
</dbReference>
<dbReference type="InterPro" id="IPR053721">
    <property type="entry name" value="Fimbrial_Adhesin_Reg"/>
</dbReference>
<dbReference type="Gene3D" id="1.10.10.2690">
    <property type="match status" value="1"/>
</dbReference>
<sequence>MIRPLLGQKRGQVERILCSHILYVHTVFLGHNWPSSMTEFQFELVARLLGTPGPARAAARQVLVSGQSPTAAAELQGCGEDELQQVLAEIKTAVLDIRGAFVLHTPADFRVTVGHHDHHRRPGAIAFAAGDVVRLVAHSTERWIPVRVIATPEQPGGYYQGIIIEQLVKASRFQAGDRVLFGEDQVQAPATEADRARRPIRTPRRYRGW</sequence>
<dbReference type="Proteomes" id="UP000008035">
    <property type="component" value="Chromosome"/>
</dbReference>
<keyword evidence="2" id="KW-0804">Transcription</keyword>
<dbReference type="KEGG" id="bpar:BN117_2120"/>
<evidence type="ECO:0000313" key="3">
    <source>
        <dbReference type="EMBL" id="CCJ49453.1"/>
    </source>
</evidence>
<keyword evidence="1" id="KW-0805">Transcription regulation</keyword>
<dbReference type="HOGENOM" id="CLU_1313441_0_0_4"/>
<evidence type="ECO:0000256" key="2">
    <source>
        <dbReference type="ARBA" id="ARBA00023163"/>
    </source>
</evidence>
<dbReference type="AlphaFoldDB" id="K0MFA8"/>
<protein>
    <submittedName>
        <fullName evidence="3">Uncharacterized protein</fullName>
    </submittedName>
</protein>